<keyword evidence="1" id="KW-0863">Zinc-finger</keyword>
<gene>
    <name evidence="4" type="ORF">IEQ34_013887</name>
</gene>
<dbReference type="InterPro" id="IPR055278">
    <property type="entry name" value="CDC48c"/>
</dbReference>
<dbReference type="Pfam" id="PF17862">
    <property type="entry name" value="AAA_lid_3"/>
    <property type="match status" value="1"/>
</dbReference>
<dbReference type="Gene3D" id="3.40.50.300">
    <property type="entry name" value="P-loop containing nucleotide triphosphate hydrolases"/>
    <property type="match status" value="1"/>
</dbReference>
<dbReference type="EMBL" id="JAGFBR010000013">
    <property type="protein sequence ID" value="KAH0455980.1"/>
    <property type="molecule type" value="Genomic_DNA"/>
</dbReference>
<dbReference type="GO" id="GO:0008270">
    <property type="term" value="F:zinc ion binding"/>
    <property type="evidence" value="ECO:0007669"/>
    <property type="project" value="UniProtKB-KW"/>
</dbReference>
<reference evidence="4 5" key="1">
    <citation type="journal article" date="2021" name="Hortic Res">
        <title>Chromosome-scale assembly of the Dendrobium chrysotoxum genome enhances the understanding of orchid evolution.</title>
        <authorList>
            <person name="Zhang Y."/>
            <person name="Zhang G.Q."/>
            <person name="Zhang D."/>
            <person name="Liu X.D."/>
            <person name="Xu X.Y."/>
            <person name="Sun W.H."/>
            <person name="Yu X."/>
            <person name="Zhu X."/>
            <person name="Wang Z.W."/>
            <person name="Zhao X."/>
            <person name="Zhong W.Y."/>
            <person name="Chen H."/>
            <person name="Yin W.L."/>
            <person name="Huang T."/>
            <person name="Niu S.C."/>
            <person name="Liu Z.J."/>
        </authorList>
    </citation>
    <scope>NUCLEOTIDE SEQUENCE [LARGE SCALE GENOMIC DNA]</scope>
    <source>
        <strain evidence="4">Lindl</strain>
    </source>
</reference>
<feature type="compositionally biased region" description="Polar residues" evidence="2">
    <location>
        <begin position="45"/>
        <end position="58"/>
    </location>
</feature>
<dbReference type="CDD" id="cd00202">
    <property type="entry name" value="ZnF_GATA"/>
    <property type="match status" value="1"/>
</dbReference>
<dbReference type="PANTHER" id="PTHR48470">
    <property type="entry name" value="CELL DIVISION CONTROL PROTEIN 48 C ISOFORM 1"/>
    <property type="match status" value="1"/>
</dbReference>
<dbReference type="InterPro" id="IPR041569">
    <property type="entry name" value="AAA_lid_3"/>
</dbReference>
<dbReference type="GO" id="GO:0016887">
    <property type="term" value="F:ATP hydrolysis activity"/>
    <property type="evidence" value="ECO:0007669"/>
    <property type="project" value="InterPro"/>
</dbReference>
<dbReference type="InterPro" id="IPR013088">
    <property type="entry name" value="Znf_NHR/GATA"/>
</dbReference>
<keyword evidence="1" id="KW-0862">Zinc</keyword>
<dbReference type="Proteomes" id="UP000775213">
    <property type="component" value="Unassembled WGS sequence"/>
</dbReference>
<evidence type="ECO:0000313" key="4">
    <source>
        <dbReference type="EMBL" id="KAH0455980.1"/>
    </source>
</evidence>
<dbReference type="PROSITE" id="PS50114">
    <property type="entry name" value="GATA_ZN_FINGER_2"/>
    <property type="match status" value="1"/>
</dbReference>
<accession>A0AAV7GIE7</accession>
<feature type="compositionally biased region" description="Basic residues" evidence="2">
    <location>
        <begin position="1"/>
        <end position="12"/>
    </location>
</feature>
<proteinExistence type="predicted"/>
<comment type="caution">
    <text evidence="4">The sequence shown here is derived from an EMBL/GenBank/DDBJ whole genome shotgun (WGS) entry which is preliminary data.</text>
</comment>
<name>A0AAV7GIE7_DENCH</name>
<organism evidence="4 5">
    <name type="scientific">Dendrobium chrysotoxum</name>
    <name type="common">Orchid</name>
    <dbReference type="NCBI Taxonomy" id="161865"/>
    <lineage>
        <taxon>Eukaryota</taxon>
        <taxon>Viridiplantae</taxon>
        <taxon>Streptophyta</taxon>
        <taxon>Embryophyta</taxon>
        <taxon>Tracheophyta</taxon>
        <taxon>Spermatophyta</taxon>
        <taxon>Magnoliopsida</taxon>
        <taxon>Liliopsida</taxon>
        <taxon>Asparagales</taxon>
        <taxon>Orchidaceae</taxon>
        <taxon>Epidendroideae</taxon>
        <taxon>Malaxideae</taxon>
        <taxon>Dendrobiinae</taxon>
        <taxon>Dendrobium</taxon>
    </lineage>
</organism>
<dbReference type="Gene3D" id="1.10.8.60">
    <property type="match status" value="1"/>
</dbReference>
<evidence type="ECO:0000256" key="1">
    <source>
        <dbReference type="PROSITE-ProRule" id="PRU00094"/>
    </source>
</evidence>
<feature type="region of interest" description="Disordered" evidence="2">
    <location>
        <begin position="1"/>
        <end position="22"/>
    </location>
</feature>
<dbReference type="PANTHER" id="PTHR48470:SF1">
    <property type="entry name" value="CELL DIVISION CONTROL PROTEIN 48 C ISOFORM 1"/>
    <property type="match status" value="1"/>
</dbReference>
<dbReference type="InterPro" id="IPR000679">
    <property type="entry name" value="Znf_GATA"/>
</dbReference>
<keyword evidence="5" id="KW-1185">Reference proteome</keyword>
<dbReference type="SUPFAM" id="SSF57716">
    <property type="entry name" value="Glucocorticoid receptor-like (DNA-binding domain)"/>
    <property type="match status" value="1"/>
</dbReference>
<dbReference type="AlphaFoldDB" id="A0AAV7GIE7"/>
<evidence type="ECO:0000313" key="5">
    <source>
        <dbReference type="Proteomes" id="UP000775213"/>
    </source>
</evidence>
<dbReference type="GO" id="GO:0043565">
    <property type="term" value="F:sequence-specific DNA binding"/>
    <property type="evidence" value="ECO:0007669"/>
    <property type="project" value="InterPro"/>
</dbReference>
<evidence type="ECO:0000256" key="2">
    <source>
        <dbReference type="SAM" id="MobiDB-lite"/>
    </source>
</evidence>
<dbReference type="SUPFAM" id="SSF52540">
    <property type="entry name" value="P-loop containing nucleoside triphosphate hydrolases"/>
    <property type="match status" value="1"/>
</dbReference>
<sequence length="372" mass="41504">MTRPRFLKRKQQQQRLDGAAAPLLDGGRYSWRSLLPTAQQQQQQGLGDSESSGSTRSDAVTARRDSNSTLQAGQCTRVTRLDASGSSDLMLRRLRATRSGQRALDASGTGRAGSRRGQRLLISAGINSWEEETRSMGKHGPCRHCRVTSTPLWRNGPPEKPVLCNACGSRWRTKGSLANYTPLHAREPIEWEEPKNQTKTTLELLREMLTIVLALDLQSHAQKAVQIFVPSMQVIAQVYTGSTKDDSINVNLMMQCNLTRAARSVPLRFLQASLEVIRATNRPDAIDQALRRPGCFDREIALGVPDENARAEILSVLTRNLRIEGTFYCFRIARFTPGFVGADLVALVSKARNLVMQRIIDKRPQLSKNVDW</sequence>
<feature type="region of interest" description="Disordered" evidence="2">
    <location>
        <begin position="37"/>
        <end position="72"/>
    </location>
</feature>
<protein>
    <recommendedName>
        <fullName evidence="3">GATA-type domain-containing protein</fullName>
    </recommendedName>
</protein>
<evidence type="ECO:0000259" key="3">
    <source>
        <dbReference type="PROSITE" id="PS50114"/>
    </source>
</evidence>
<dbReference type="SMART" id="SM00401">
    <property type="entry name" value="ZnF_GATA"/>
    <property type="match status" value="1"/>
</dbReference>
<dbReference type="PROSITE" id="PS00344">
    <property type="entry name" value="GATA_ZN_FINGER_1"/>
    <property type="match status" value="1"/>
</dbReference>
<dbReference type="Gene3D" id="3.30.50.10">
    <property type="entry name" value="Erythroid Transcription Factor GATA-1, subunit A"/>
    <property type="match status" value="1"/>
</dbReference>
<dbReference type="GO" id="GO:0006355">
    <property type="term" value="P:regulation of DNA-templated transcription"/>
    <property type="evidence" value="ECO:0007669"/>
    <property type="project" value="InterPro"/>
</dbReference>
<dbReference type="Pfam" id="PF00320">
    <property type="entry name" value="GATA"/>
    <property type="match status" value="1"/>
</dbReference>
<keyword evidence="1" id="KW-0479">Metal-binding</keyword>
<feature type="domain" description="GATA-type" evidence="3">
    <location>
        <begin position="142"/>
        <end position="175"/>
    </location>
</feature>
<dbReference type="InterPro" id="IPR027417">
    <property type="entry name" value="P-loop_NTPase"/>
</dbReference>